<dbReference type="InterPro" id="IPR050808">
    <property type="entry name" value="Phage_Integrase"/>
</dbReference>
<comment type="caution">
    <text evidence="8">The sequence shown here is derived from an EMBL/GenBank/DDBJ whole genome shotgun (WGS) entry which is preliminary data.</text>
</comment>
<dbReference type="AlphaFoldDB" id="A0A133S4N4"/>
<evidence type="ECO:0000256" key="3">
    <source>
        <dbReference type="ARBA" id="ARBA00023125"/>
    </source>
</evidence>
<organism evidence="8">
    <name type="scientific">Veillonella atypica</name>
    <dbReference type="NCBI Taxonomy" id="39777"/>
    <lineage>
        <taxon>Bacteria</taxon>
        <taxon>Bacillati</taxon>
        <taxon>Bacillota</taxon>
        <taxon>Negativicutes</taxon>
        <taxon>Veillonellales</taxon>
        <taxon>Veillonellaceae</taxon>
        <taxon>Veillonella</taxon>
    </lineage>
</organism>
<dbReference type="GO" id="GO:0003677">
    <property type="term" value="F:DNA binding"/>
    <property type="evidence" value="ECO:0007669"/>
    <property type="project" value="UniProtKB-UniRule"/>
</dbReference>
<evidence type="ECO:0000259" key="7">
    <source>
        <dbReference type="PROSITE" id="PS51900"/>
    </source>
</evidence>
<dbReference type="InterPro" id="IPR011010">
    <property type="entry name" value="DNA_brk_join_enz"/>
</dbReference>
<dbReference type="PROSITE" id="PS51898">
    <property type="entry name" value="TYR_RECOMBINASE"/>
    <property type="match status" value="1"/>
</dbReference>
<feature type="domain" description="Core-binding (CB)" evidence="7">
    <location>
        <begin position="71"/>
        <end position="162"/>
    </location>
</feature>
<evidence type="ECO:0000256" key="1">
    <source>
        <dbReference type="ARBA" id="ARBA00008857"/>
    </source>
</evidence>
<keyword evidence="2" id="KW-0229">DNA integration</keyword>
<dbReference type="InterPro" id="IPR013762">
    <property type="entry name" value="Integrase-like_cat_sf"/>
</dbReference>
<gene>
    <name evidence="8" type="ORF">HMPREF3233_01052</name>
</gene>
<evidence type="ECO:0000256" key="5">
    <source>
        <dbReference type="PROSITE-ProRule" id="PRU01248"/>
    </source>
</evidence>
<dbReference type="InterPro" id="IPR044068">
    <property type="entry name" value="CB"/>
</dbReference>
<evidence type="ECO:0000256" key="2">
    <source>
        <dbReference type="ARBA" id="ARBA00022908"/>
    </source>
</evidence>
<dbReference type="RefSeq" id="WP_231725519.1">
    <property type="nucleotide sequence ID" value="NZ_KQ958076.1"/>
</dbReference>
<dbReference type="EMBL" id="LRQT01000030">
    <property type="protein sequence ID" value="KXA64235.1"/>
    <property type="molecule type" value="Genomic_DNA"/>
</dbReference>
<proteinExistence type="inferred from homology"/>
<accession>A0A133S4N4</accession>
<keyword evidence="4" id="KW-0233">DNA recombination</keyword>
<dbReference type="Pfam" id="PF14659">
    <property type="entry name" value="Phage_int_SAM_3"/>
    <property type="match status" value="1"/>
</dbReference>
<comment type="similarity">
    <text evidence="1">Belongs to the 'phage' integrase family.</text>
</comment>
<dbReference type="SUPFAM" id="SSF56349">
    <property type="entry name" value="DNA breaking-rejoining enzymes"/>
    <property type="match status" value="1"/>
</dbReference>
<evidence type="ECO:0008006" key="10">
    <source>
        <dbReference type="Google" id="ProtNLM"/>
    </source>
</evidence>
<evidence type="ECO:0000313" key="8">
    <source>
        <dbReference type="EMBL" id="KXA64235.1"/>
    </source>
</evidence>
<protein>
    <recommendedName>
        <fullName evidence="10">Site-specific tyrosine recombinase XerC</fullName>
    </recommendedName>
</protein>
<reference evidence="8 9" key="1">
    <citation type="submission" date="2016-01" db="EMBL/GenBank/DDBJ databases">
        <authorList>
            <person name="Oliw E.H."/>
        </authorList>
    </citation>
    <scope>NUCLEOTIDE SEQUENCE [LARGE SCALE GENOMIC DNA]</scope>
    <source>
        <strain evidence="8 9">CMW7756B</strain>
    </source>
</reference>
<dbReference type="PANTHER" id="PTHR30629">
    <property type="entry name" value="PROPHAGE INTEGRASE"/>
    <property type="match status" value="1"/>
</dbReference>
<dbReference type="PROSITE" id="PS51900">
    <property type="entry name" value="CB"/>
    <property type="match status" value="1"/>
</dbReference>
<sequence>MSQKKNLRRSNGEGTFFQSQGKWRGQFSITKDNELIRRAFSGNSKLEVYKLGKQWIEATQQNTSIFSSKNTKLKDICNYWLQDVKKVSVKPKTFQKYDSTLRLYILPLLGEIKITAITPQQVQTVLNNWSNGTLKGKKGHIISSSTIRCTRRYLSELFEYAVNIGLLLKNPIKLTKAPRLITTEIHTLSINEIHQLTSIMKQQVSNNITSPYRINYYASYIATKIALGTGMRLGEVFGLCWDCVDLIHGTISVRRTIQTGTKGQIFQDTKTKTSRRCIPISQELQSELTTYKEFGL</sequence>
<dbReference type="GO" id="GO:0006310">
    <property type="term" value="P:DNA recombination"/>
    <property type="evidence" value="ECO:0007669"/>
    <property type="project" value="UniProtKB-KW"/>
</dbReference>
<dbReference type="Proteomes" id="UP000070226">
    <property type="component" value="Unassembled WGS sequence"/>
</dbReference>
<evidence type="ECO:0000313" key="9">
    <source>
        <dbReference type="Proteomes" id="UP000070226"/>
    </source>
</evidence>
<dbReference type="InterPro" id="IPR002104">
    <property type="entry name" value="Integrase_catalytic"/>
</dbReference>
<dbReference type="GO" id="GO:0015074">
    <property type="term" value="P:DNA integration"/>
    <property type="evidence" value="ECO:0007669"/>
    <property type="project" value="UniProtKB-KW"/>
</dbReference>
<dbReference type="PATRIC" id="fig|39777.7.peg.1021"/>
<dbReference type="Gene3D" id="1.10.443.10">
    <property type="entry name" value="Intergrase catalytic core"/>
    <property type="match status" value="1"/>
</dbReference>
<feature type="domain" description="Tyr recombinase" evidence="6">
    <location>
        <begin position="183"/>
        <end position="296"/>
    </location>
</feature>
<dbReference type="InterPro" id="IPR004107">
    <property type="entry name" value="Integrase_SAM-like_N"/>
</dbReference>
<evidence type="ECO:0000256" key="4">
    <source>
        <dbReference type="ARBA" id="ARBA00023172"/>
    </source>
</evidence>
<name>A0A133S4N4_9FIRM</name>
<evidence type="ECO:0000259" key="6">
    <source>
        <dbReference type="PROSITE" id="PS51898"/>
    </source>
</evidence>
<dbReference type="Pfam" id="PF00589">
    <property type="entry name" value="Phage_integrase"/>
    <property type="match status" value="1"/>
</dbReference>
<dbReference type="InterPro" id="IPR010998">
    <property type="entry name" value="Integrase_recombinase_N"/>
</dbReference>
<dbReference type="Gene3D" id="1.10.150.130">
    <property type="match status" value="1"/>
</dbReference>
<keyword evidence="3 5" id="KW-0238">DNA-binding</keyword>
<dbReference type="PANTHER" id="PTHR30629:SF2">
    <property type="entry name" value="PROPHAGE INTEGRASE INTS-RELATED"/>
    <property type="match status" value="1"/>
</dbReference>